<accession>A0A1V3NLI5</accession>
<dbReference type="SUPFAM" id="SSF54427">
    <property type="entry name" value="NTF2-like"/>
    <property type="match status" value="1"/>
</dbReference>
<evidence type="ECO:0000313" key="4">
    <source>
        <dbReference type="Proteomes" id="UP000189462"/>
    </source>
</evidence>
<dbReference type="PANTHER" id="PTHR34957:SF1">
    <property type="entry name" value="NUCLEAR TRANSPORT FACTOR 2 (NTF2) FAMILY PROTEIN"/>
    <property type="match status" value="1"/>
</dbReference>
<dbReference type="Pfam" id="PF13474">
    <property type="entry name" value="SnoaL_3"/>
    <property type="match status" value="1"/>
</dbReference>
<gene>
    <name evidence="3" type="ORF">B1C78_06270</name>
</gene>
<evidence type="ECO:0000313" key="3">
    <source>
        <dbReference type="EMBL" id="OOG25702.1"/>
    </source>
</evidence>
<comment type="caution">
    <text evidence="3">The sequence shown here is derived from an EMBL/GenBank/DDBJ whole genome shotgun (WGS) entry which is preliminary data.</text>
</comment>
<dbReference type="STRING" id="108003.B1C78_06270"/>
<dbReference type="Gene3D" id="3.10.450.50">
    <property type="match status" value="1"/>
</dbReference>
<dbReference type="RefSeq" id="WP_077278281.1">
    <property type="nucleotide sequence ID" value="NZ_MVBK01000035.1"/>
</dbReference>
<evidence type="ECO:0000259" key="2">
    <source>
        <dbReference type="Pfam" id="PF13474"/>
    </source>
</evidence>
<protein>
    <submittedName>
        <fullName evidence="3">DUF4440 domain-containing protein</fullName>
    </submittedName>
</protein>
<feature type="region of interest" description="Disordered" evidence="1">
    <location>
        <begin position="119"/>
        <end position="138"/>
    </location>
</feature>
<dbReference type="EMBL" id="MVBK01000035">
    <property type="protein sequence ID" value="OOG25702.1"/>
    <property type="molecule type" value="Genomic_DNA"/>
</dbReference>
<reference evidence="3 4" key="1">
    <citation type="submission" date="2017-02" db="EMBL/GenBank/DDBJ databases">
        <title>Genomic diversity within the haloalkaliphilic genus Thioalkalivibrio.</title>
        <authorList>
            <person name="Ahn A.-C."/>
            <person name="Meier-Kolthoff J."/>
            <person name="Overmars L."/>
            <person name="Richter M."/>
            <person name="Woyke T."/>
            <person name="Sorokin D.Y."/>
            <person name="Muyzer G."/>
        </authorList>
    </citation>
    <scope>NUCLEOTIDE SEQUENCE [LARGE SCALE GENOMIC DNA]</scope>
    <source>
        <strain evidence="3 4">ALJD</strain>
    </source>
</reference>
<feature type="domain" description="SnoaL-like" evidence="2">
    <location>
        <begin position="9"/>
        <end position="120"/>
    </location>
</feature>
<name>A0A1V3NLI5_9GAMM</name>
<dbReference type="AlphaFoldDB" id="A0A1V3NLI5"/>
<proteinExistence type="predicted"/>
<dbReference type="Proteomes" id="UP000189462">
    <property type="component" value="Unassembled WGS sequence"/>
</dbReference>
<dbReference type="InterPro" id="IPR032710">
    <property type="entry name" value="NTF2-like_dom_sf"/>
</dbReference>
<feature type="compositionally biased region" description="Pro residues" evidence="1">
    <location>
        <begin position="123"/>
        <end position="138"/>
    </location>
</feature>
<dbReference type="OrthoDB" id="5767026at2"/>
<dbReference type="InterPro" id="IPR037401">
    <property type="entry name" value="SnoaL-like"/>
</dbReference>
<sequence>MRAYDSPEQAEAAFYDAFERADLDAMRDVWADDRHVCCIHPGGERLDGVAAVMDSWAAILAQGPVLRVRISHRRTRVSGDLAVHVLRENLYSDGALRGIVLATNVYRRDENGWRMVLHHAAPDPSPPEIEPPAPAGVH</sequence>
<keyword evidence="4" id="KW-1185">Reference proteome</keyword>
<dbReference type="PANTHER" id="PTHR34957">
    <property type="entry name" value="NUCLEAR TRANSPORT FACTOR 2 (NTF2) FAMILY PROTEIN"/>
    <property type="match status" value="1"/>
</dbReference>
<organism evidence="3 4">
    <name type="scientific">Thioalkalivibrio denitrificans</name>
    <dbReference type="NCBI Taxonomy" id="108003"/>
    <lineage>
        <taxon>Bacteria</taxon>
        <taxon>Pseudomonadati</taxon>
        <taxon>Pseudomonadota</taxon>
        <taxon>Gammaproteobacteria</taxon>
        <taxon>Chromatiales</taxon>
        <taxon>Ectothiorhodospiraceae</taxon>
        <taxon>Thioalkalivibrio</taxon>
    </lineage>
</organism>
<evidence type="ECO:0000256" key="1">
    <source>
        <dbReference type="SAM" id="MobiDB-lite"/>
    </source>
</evidence>